<name>A0A819SZ99_9BILA</name>
<comment type="caution">
    <text evidence="2">The sequence shown here is derived from an EMBL/GenBank/DDBJ whole genome shotgun (WGS) entry which is preliminary data.</text>
</comment>
<evidence type="ECO:0000256" key="1">
    <source>
        <dbReference type="SAM" id="Coils"/>
    </source>
</evidence>
<feature type="coiled-coil region" evidence="1">
    <location>
        <begin position="390"/>
        <end position="420"/>
    </location>
</feature>
<protein>
    <submittedName>
        <fullName evidence="2">Uncharacterized protein</fullName>
    </submittedName>
</protein>
<evidence type="ECO:0000313" key="2">
    <source>
        <dbReference type="EMBL" id="CAF4070273.1"/>
    </source>
</evidence>
<evidence type="ECO:0000313" key="3">
    <source>
        <dbReference type="Proteomes" id="UP000663842"/>
    </source>
</evidence>
<keyword evidence="1" id="KW-0175">Coiled coil</keyword>
<reference evidence="2" key="1">
    <citation type="submission" date="2021-02" db="EMBL/GenBank/DDBJ databases">
        <authorList>
            <person name="Nowell W R."/>
        </authorList>
    </citation>
    <scope>NUCLEOTIDE SEQUENCE</scope>
</reference>
<dbReference type="AlphaFoldDB" id="A0A819SZ99"/>
<dbReference type="EMBL" id="CAJOBF010003034">
    <property type="protein sequence ID" value="CAF4070273.1"/>
    <property type="molecule type" value="Genomic_DNA"/>
</dbReference>
<sequence>MSQNCEHPFCIRFIATKCSNHCQLELCQEHLIEHKNLFLAQYQKSFNNLHKSLNDLVNSMEETKKTLDDNYQKDVSVLNENHHKQLNETERKFLFVNVTQKLIKEKRQLLTDVKNDQAFLYQYDIEQIKLYLTTMQEYHRDKIETKTEIGGNDCAMSLSWSSDVHSDIEDIPKLKTNTNNEYILKFRGQCPLNRHGIYGLTNKHNLRLCSSKKQPTELCLIKHFHRYHHLTQELSFKLTKAILNKFDPITTRIFPPNTDLIDQYYHPIKCPLNKLKFANKCESTFFRDSLKKHLLSVHQLSLSATMKIITTFRNQGDLTQMSCQHPNCSYPIHSICVHHCHWSLCEKHIDEHKRSLIVEFEELLNDLIEPTAQLSNIVDKTKHSLTLEHQKQLDCLKQTYEKQINEIEQQLMNLSEIQDQRNNIFKQLIKIQANEILLTHDDFQKVEFLTKEITQFMKLSKDKEENKVNLQPKRSKFTKCPLTTLNVYGLALSHNVRLCCPKKKIQYLYHHLCNYHRLTTYYTNELIQAIKFDLDPTTTIIFPLNTKIISLDDKYPCPLHYTPIESEIRCAPCTTLVTRKFLPVHLQTVHRLRAAEIKEILKKN</sequence>
<organism evidence="2 3">
    <name type="scientific">Rotaria magnacalcarata</name>
    <dbReference type="NCBI Taxonomy" id="392030"/>
    <lineage>
        <taxon>Eukaryota</taxon>
        <taxon>Metazoa</taxon>
        <taxon>Spiralia</taxon>
        <taxon>Gnathifera</taxon>
        <taxon>Rotifera</taxon>
        <taxon>Eurotatoria</taxon>
        <taxon>Bdelloidea</taxon>
        <taxon>Philodinida</taxon>
        <taxon>Philodinidae</taxon>
        <taxon>Rotaria</taxon>
    </lineage>
</organism>
<dbReference type="Proteomes" id="UP000663842">
    <property type="component" value="Unassembled WGS sequence"/>
</dbReference>
<proteinExistence type="predicted"/>
<accession>A0A819SZ99</accession>
<gene>
    <name evidence="2" type="ORF">UXM345_LOCUS20395</name>
</gene>